<dbReference type="WBParaSite" id="Gr19_v10_g8776.t2">
    <property type="protein sequence ID" value="Gr19_v10_g8776.t2"/>
    <property type="gene ID" value="Gr19_v10_g8776"/>
</dbReference>
<evidence type="ECO:0000256" key="2">
    <source>
        <dbReference type="SAM" id="Phobius"/>
    </source>
</evidence>
<reference evidence="4" key="1">
    <citation type="submission" date="2022-11" db="UniProtKB">
        <authorList>
            <consortium name="WormBaseParasite"/>
        </authorList>
    </citation>
    <scope>IDENTIFICATION</scope>
</reference>
<evidence type="ECO:0000313" key="4">
    <source>
        <dbReference type="WBParaSite" id="Gr19_v10_g8776.t2"/>
    </source>
</evidence>
<accession>A0A914ID04</accession>
<keyword evidence="2" id="KW-0812">Transmembrane</keyword>
<dbReference type="Proteomes" id="UP000887572">
    <property type="component" value="Unplaced"/>
</dbReference>
<protein>
    <submittedName>
        <fullName evidence="4">Transmembrane protein</fullName>
    </submittedName>
</protein>
<keyword evidence="3" id="KW-1185">Reference proteome</keyword>
<feature type="transmembrane region" description="Helical" evidence="2">
    <location>
        <begin position="46"/>
        <end position="66"/>
    </location>
</feature>
<name>A0A914ID04_GLORO</name>
<dbReference type="AlphaFoldDB" id="A0A914ID04"/>
<organism evidence="3 4">
    <name type="scientific">Globodera rostochiensis</name>
    <name type="common">Golden nematode worm</name>
    <name type="synonym">Heterodera rostochiensis</name>
    <dbReference type="NCBI Taxonomy" id="31243"/>
    <lineage>
        <taxon>Eukaryota</taxon>
        <taxon>Metazoa</taxon>
        <taxon>Ecdysozoa</taxon>
        <taxon>Nematoda</taxon>
        <taxon>Chromadorea</taxon>
        <taxon>Rhabditida</taxon>
        <taxon>Tylenchina</taxon>
        <taxon>Tylenchomorpha</taxon>
        <taxon>Tylenchoidea</taxon>
        <taxon>Heteroderidae</taxon>
        <taxon>Heteroderinae</taxon>
        <taxon>Globodera</taxon>
    </lineage>
</organism>
<evidence type="ECO:0000256" key="1">
    <source>
        <dbReference type="SAM" id="MobiDB-lite"/>
    </source>
</evidence>
<keyword evidence="2" id="KW-1133">Transmembrane helix</keyword>
<sequence>MGKVPPFVVGWLSATLSSRLTSETTEKKQPIVVACSRRKNSDQNRYGLVVVVVSWVYLYFSIVPFWSNVESRLIPPNTKGLSAASKCVRGDDCEHSKSAAQHNQMAKKVPKIRRTDDQRSLFFLPSIIMKKRTQRTAMKTHHRLRKQFLAQWQAVLTTPPVSPAMSLATRPCSGTRSTPGPSTR</sequence>
<evidence type="ECO:0000313" key="3">
    <source>
        <dbReference type="Proteomes" id="UP000887572"/>
    </source>
</evidence>
<keyword evidence="2" id="KW-0472">Membrane</keyword>
<feature type="compositionally biased region" description="Polar residues" evidence="1">
    <location>
        <begin position="172"/>
        <end position="184"/>
    </location>
</feature>
<proteinExistence type="predicted"/>
<feature type="region of interest" description="Disordered" evidence="1">
    <location>
        <begin position="163"/>
        <end position="184"/>
    </location>
</feature>